<accession>A0A9N9GYP8</accession>
<feature type="repeat" description="WD" evidence="1">
    <location>
        <begin position="51"/>
        <end position="92"/>
    </location>
</feature>
<dbReference type="InterPro" id="IPR015943">
    <property type="entry name" value="WD40/YVTN_repeat-like_dom_sf"/>
</dbReference>
<dbReference type="PROSITE" id="PS50082">
    <property type="entry name" value="WD_REPEATS_2"/>
    <property type="match status" value="1"/>
</dbReference>
<feature type="compositionally biased region" description="Polar residues" evidence="2">
    <location>
        <begin position="200"/>
        <end position="212"/>
    </location>
</feature>
<dbReference type="AlphaFoldDB" id="A0A9N9GYP8"/>
<dbReference type="SUPFAM" id="SSF50998">
    <property type="entry name" value="Quinoprotein alcohol dehydrogenase-like"/>
    <property type="match status" value="1"/>
</dbReference>
<keyword evidence="1" id="KW-0853">WD repeat</keyword>
<protein>
    <submittedName>
        <fullName evidence="3">1424_t:CDS:1</fullName>
    </submittedName>
</protein>
<dbReference type="GO" id="GO:0032040">
    <property type="term" value="C:small-subunit processome"/>
    <property type="evidence" value="ECO:0007669"/>
    <property type="project" value="TreeGrafter"/>
</dbReference>
<reference evidence="3" key="1">
    <citation type="submission" date="2021-06" db="EMBL/GenBank/DDBJ databases">
        <authorList>
            <person name="Kallberg Y."/>
            <person name="Tangrot J."/>
            <person name="Rosling A."/>
        </authorList>
    </citation>
    <scope>NUCLEOTIDE SEQUENCE</scope>
    <source>
        <strain evidence="3">BR232B</strain>
    </source>
</reference>
<sequence>MIVRSYDLRTGLKTKTNAISWNPMEAFNFTTHSKNERSMEDHVSTIPDVYHTKRMQRIFCVKYSVDSKVVLSSSDDGNVKLWKAKASKKLGAKSYRSRAYLEYSEQFKARYKDLPRSDVLQDSSDEGSETASADQGYAVTQYTLGVCYEEVVNAVTAYEKSPIKDIPLNIKTPSYTQRDQVYAAELCLAHKNEKRKTFKRGNSTASSGTQEKITGVAK</sequence>
<keyword evidence="4" id="KW-1185">Reference proteome</keyword>
<dbReference type="InterPro" id="IPR011047">
    <property type="entry name" value="Quinoprotein_ADH-like_sf"/>
</dbReference>
<comment type="caution">
    <text evidence="3">The sequence shown here is derived from an EMBL/GenBank/DDBJ whole genome shotgun (WGS) entry which is preliminary data.</text>
</comment>
<dbReference type="Gene3D" id="2.130.10.10">
    <property type="entry name" value="YVTN repeat-like/Quinoprotein amine dehydrogenase"/>
    <property type="match status" value="1"/>
</dbReference>
<dbReference type="InterPro" id="IPR001680">
    <property type="entry name" value="WD40_rpt"/>
</dbReference>
<name>A0A9N9GYP8_9GLOM</name>
<gene>
    <name evidence="3" type="ORF">PBRASI_LOCUS9695</name>
</gene>
<evidence type="ECO:0000256" key="2">
    <source>
        <dbReference type="SAM" id="MobiDB-lite"/>
    </source>
</evidence>
<evidence type="ECO:0000256" key="1">
    <source>
        <dbReference type="PROSITE-ProRule" id="PRU00221"/>
    </source>
</evidence>
<dbReference type="EMBL" id="CAJVPI010002262">
    <property type="protein sequence ID" value="CAG8639551.1"/>
    <property type="molecule type" value="Genomic_DNA"/>
</dbReference>
<organism evidence="3 4">
    <name type="scientific">Paraglomus brasilianum</name>
    <dbReference type="NCBI Taxonomy" id="144538"/>
    <lineage>
        <taxon>Eukaryota</taxon>
        <taxon>Fungi</taxon>
        <taxon>Fungi incertae sedis</taxon>
        <taxon>Mucoromycota</taxon>
        <taxon>Glomeromycotina</taxon>
        <taxon>Glomeromycetes</taxon>
        <taxon>Paraglomerales</taxon>
        <taxon>Paraglomeraceae</taxon>
        <taxon>Paraglomus</taxon>
    </lineage>
</organism>
<evidence type="ECO:0000313" key="3">
    <source>
        <dbReference type="EMBL" id="CAG8639551.1"/>
    </source>
</evidence>
<dbReference type="OrthoDB" id="10249065at2759"/>
<dbReference type="Proteomes" id="UP000789739">
    <property type="component" value="Unassembled WGS sequence"/>
</dbReference>
<dbReference type="PANTHER" id="PTHR22851:SF0">
    <property type="entry name" value="DDB1- AND CUL4-ASSOCIATED FACTOR 13"/>
    <property type="match status" value="1"/>
</dbReference>
<dbReference type="GO" id="GO:0000462">
    <property type="term" value="P:maturation of SSU-rRNA from tricistronic rRNA transcript (SSU-rRNA, 5.8S rRNA, LSU-rRNA)"/>
    <property type="evidence" value="ECO:0007669"/>
    <property type="project" value="TreeGrafter"/>
</dbReference>
<evidence type="ECO:0000313" key="4">
    <source>
        <dbReference type="Proteomes" id="UP000789739"/>
    </source>
</evidence>
<dbReference type="PANTHER" id="PTHR22851">
    <property type="entry name" value="U3 SMALL NUCLEOLAR RNA U3 SNORNA ASSOCIATED PROTEIN"/>
    <property type="match status" value="1"/>
</dbReference>
<dbReference type="InterPro" id="IPR051733">
    <property type="entry name" value="WD_repeat_DCAF13/WDSOF1"/>
</dbReference>
<feature type="region of interest" description="Disordered" evidence="2">
    <location>
        <begin position="196"/>
        <end position="218"/>
    </location>
</feature>
<proteinExistence type="predicted"/>